<reference evidence="3" key="1">
    <citation type="journal article" date="2013" name="Nat. Genet.">
        <title>The draft genomes of soft-shell turtle and green sea turtle yield insights into the development and evolution of the turtle-specific body plan.</title>
        <authorList>
            <person name="Wang Z."/>
            <person name="Pascual-Anaya J."/>
            <person name="Zadissa A."/>
            <person name="Li W."/>
            <person name="Niimura Y."/>
            <person name="Huang Z."/>
            <person name="Li C."/>
            <person name="White S."/>
            <person name="Xiong Z."/>
            <person name="Fang D."/>
            <person name="Wang B."/>
            <person name="Ming Y."/>
            <person name="Chen Y."/>
            <person name="Zheng Y."/>
            <person name="Kuraku S."/>
            <person name="Pignatelli M."/>
            <person name="Herrero J."/>
            <person name="Beal K."/>
            <person name="Nozawa M."/>
            <person name="Li Q."/>
            <person name="Wang J."/>
            <person name="Zhang H."/>
            <person name="Yu L."/>
            <person name="Shigenobu S."/>
            <person name="Wang J."/>
            <person name="Liu J."/>
            <person name="Flicek P."/>
            <person name="Searle S."/>
            <person name="Wang J."/>
            <person name="Kuratani S."/>
            <person name="Yin Y."/>
            <person name="Aken B."/>
            <person name="Zhang G."/>
            <person name="Irie N."/>
        </authorList>
    </citation>
    <scope>NUCLEOTIDE SEQUENCE [LARGE SCALE GENOMIC DNA]</scope>
</reference>
<dbReference type="Proteomes" id="UP000031443">
    <property type="component" value="Unassembled WGS sequence"/>
</dbReference>
<gene>
    <name evidence="2" type="ORF">UY3_12675</name>
</gene>
<feature type="compositionally biased region" description="Basic and acidic residues" evidence="1">
    <location>
        <begin position="37"/>
        <end position="56"/>
    </location>
</feature>
<feature type="region of interest" description="Disordered" evidence="1">
    <location>
        <begin position="19"/>
        <end position="56"/>
    </location>
</feature>
<accession>M7AXG5</accession>
<name>M7AXG5_CHEMY</name>
<protein>
    <submittedName>
        <fullName evidence="2">Uncharacterized protein</fullName>
    </submittedName>
</protein>
<keyword evidence="3" id="KW-1185">Reference proteome</keyword>
<evidence type="ECO:0000256" key="1">
    <source>
        <dbReference type="SAM" id="MobiDB-lite"/>
    </source>
</evidence>
<dbReference type="EMBL" id="KB551238">
    <property type="protein sequence ID" value="EMP30206.1"/>
    <property type="molecule type" value="Genomic_DNA"/>
</dbReference>
<sequence>MIRRSGDLSKMRDEQMKSILGGEEGCHNRIGTMAGTRTDKDTDQEHHGLDNKDQEHTWEQVGGPLILNATGVLTPTSIMRTACQSSTVEYTEGPTLEEIKVTYFP</sequence>
<dbReference type="AlphaFoldDB" id="M7AXG5"/>
<proteinExistence type="predicted"/>
<evidence type="ECO:0000313" key="2">
    <source>
        <dbReference type="EMBL" id="EMP30206.1"/>
    </source>
</evidence>
<organism evidence="2 3">
    <name type="scientific">Chelonia mydas</name>
    <name type="common">Green sea-turtle</name>
    <name type="synonym">Chelonia agassizi</name>
    <dbReference type="NCBI Taxonomy" id="8469"/>
    <lineage>
        <taxon>Eukaryota</taxon>
        <taxon>Metazoa</taxon>
        <taxon>Chordata</taxon>
        <taxon>Craniata</taxon>
        <taxon>Vertebrata</taxon>
        <taxon>Euteleostomi</taxon>
        <taxon>Archelosauria</taxon>
        <taxon>Testudinata</taxon>
        <taxon>Testudines</taxon>
        <taxon>Cryptodira</taxon>
        <taxon>Durocryptodira</taxon>
        <taxon>Americhelydia</taxon>
        <taxon>Chelonioidea</taxon>
        <taxon>Cheloniidae</taxon>
        <taxon>Chelonia</taxon>
    </lineage>
</organism>
<evidence type="ECO:0000313" key="3">
    <source>
        <dbReference type="Proteomes" id="UP000031443"/>
    </source>
</evidence>